<dbReference type="Gene3D" id="3.20.20.140">
    <property type="entry name" value="Metal-dependent hydrolases"/>
    <property type="match status" value="1"/>
</dbReference>
<dbReference type="InterPro" id="IPR011059">
    <property type="entry name" value="Metal-dep_hydrolase_composite"/>
</dbReference>
<name>A0A0C4YBZ9_9BURK</name>
<evidence type="ECO:0000313" key="2">
    <source>
        <dbReference type="Proteomes" id="UP000031843"/>
    </source>
</evidence>
<gene>
    <name evidence="1" type="ORF">RR42_s1519</name>
</gene>
<dbReference type="OrthoDB" id="8739806at2"/>
<protein>
    <submittedName>
        <fullName evidence="1">Metal-dependent hydrolase involved in phosphonate metabolism</fullName>
    </submittedName>
</protein>
<dbReference type="STRING" id="68895.RR42_s1519"/>
<organism evidence="1 2">
    <name type="scientific">Cupriavidus basilensis</name>
    <dbReference type="NCBI Taxonomy" id="68895"/>
    <lineage>
        <taxon>Bacteria</taxon>
        <taxon>Pseudomonadati</taxon>
        <taxon>Pseudomonadota</taxon>
        <taxon>Betaproteobacteria</taxon>
        <taxon>Burkholderiales</taxon>
        <taxon>Burkholderiaceae</taxon>
        <taxon>Cupriavidus</taxon>
    </lineage>
</organism>
<dbReference type="SUPFAM" id="SSF51556">
    <property type="entry name" value="Metallo-dependent hydrolases"/>
    <property type="match status" value="1"/>
</dbReference>
<dbReference type="PANTHER" id="PTHR43135">
    <property type="entry name" value="ALPHA-D-RIBOSE 1-METHYLPHOSPHONATE 5-TRIPHOSPHATE DIPHOSPHATASE"/>
    <property type="match status" value="1"/>
</dbReference>
<dbReference type="PIRSF" id="PIRSF038971">
    <property type="entry name" value="PhnM"/>
    <property type="match status" value="1"/>
</dbReference>
<dbReference type="NCBIfam" id="NF011987">
    <property type="entry name" value="PRK15446.2-3"/>
    <property type="match status" value="1"/>
</dbReference>
<dbReference type="InterPro" id="IPR051781">
    <property type="entry name" value="Metallo-dep_Hydrolase"/>
</dbReference>
<evidence type="ECO:0000313" key="1">
    <source>
        <dbReference type="EMBL" id="AJG23107.1"/>
    </source>
</evidence>
<dbReference type="InterPro" id="IPR032466">
    <property type="entry name" value="Metal_Hydrolase"/>
</dbReference>
<dbReference type="Proteomes" id="UP000031843">
    <property type="component" value="Chromosome secondary"/>
</dbReference>
<dbReference type="AlphaFoldDB" id="A0A0C4YBZ9"/>
<dbReference type="PANTHER" id="PTHR43135:SF3">
    <property type="entry name" value="ALPHA-D-RIBOSE 1-METHYLPHOSPHONATE 5-TRIPHOSPHATE DIPHOSPHATASE"/>
    <property type="match status" value="1"/>
</dbReference>
<accession>A0A0C4YBZ9</accession>
<dbReference type="InterPro" id="IPR012696">
    <property type="entry name" value="PhnM"/>
</dbReference>
<keyword evidence="2" id="KW-1185">Reference proteome</keyword>
<keyword evidence="1" id="KW-0378">Hydrolase</keyword>
<dbReference type="NCBIfam" id="NF011990">
    <property type="entry name" value="PRK15446.2-6"/>
    <property type="match status" value="1"/>
</dbReference>
<dbReference type="EMBL" id="CP010537">
    <property type="protein sequence ID" value="AJG23107.1"/>
    <property type="molecule type" value="Genomic_DNA"/>
</dbReference>
<reference evidence="1 2" key="1">
    <citation type="journal article" date="2015" name="Genome Announc.">
        <title>Complete Genome Sequence of Cupriavidus basilensis 4G11, Isolated from the Oak Ridge Field Research Center Site.</title>
        <authorList>
            <person name="Ray J."/>
            <person name="Waters R.J."/>
            <person name="Skerker J.M."/>
            <person name="Kuehl J.V."/>
            <person name="Price M.N."/>
            <person name="Huang J."/>
            <person name="Chakraborty R."/>
            <person name="Arkin A.P."/>
            <person name="Deutschbauer A."/>
        </authorList>
    </citation>
    <scope>NUCLEOTIDE SEQUENCE [LARGE SCALE GENOMIC DNA]</scope>
    <source>
        <strain evidence="1">4G11</strain>
    </source>
</reference>
<dbReference type="SUPFAM" id="SSF51338">
    <property type="entry name" value="Composite domain of metallo-dependent hydrolases"/>
    <property type="match status" value="1"/>
</dbReference>
<dbReference type="KEGG" id="cbw:RR42_s1519"/>
<dbReference type="RefSeq" id="WP_043354791.1">
    <property type="nucleotide sequence ID" value="NZ_CP010537.1"/>
</dbReference>
<dbReference type="GO" id="GO:0016810">
    <property type="term" value="F:hydrolase activity, acting on carbon-nitrogen (but not peptide) bonds"/>
    <property type="evidence" value="ECO:0007669"/>
    <property type="project" value="InterPro"/>
</dbReference>
<sequence>MDTNHAPHPTLAGLSGRRVLTANGIAPAAFALRDGCLAGPASTAGPVLDAGDLLVLPGIVDIHGDAFERAVMPRPGVSFPYTSALFDVDRQLLAHGITTELHGVTLSWEGGLRGEAYAQRMFDGLERMRGTLGAQHHVHLRFEAHHLAGLETALAWIDSGKVRFLAINDHLPQMATRLHDTRKLAQYADRAECDPVIFRQRLEQAAAQAGGVPQGVARLIAAARAAGLQVASHDDGDAATRQRYHQQGCTVAEFPLTVDVARAAHALRNHAVFGAPNVIRGGSHTGAPDATEMIAAGLCNVLASDYYYPAPLQAAFRVAQLGVLPLPAAWDLVSRNPARAAGMNDRGALSPGLRADAIIVDDRDPALPQVCAAIVGGVLRHATRAFPLVQAGGARRAA</sequence>
<dbReference type="GO" id="GO:0019700">
    <property type="term" value="P:organic phosphonate catabolic process"/>
    <property type="evidence" value="ECO:0007669"/>
    <property type="project" value="InterPro"/>
</dbReference>
<proteinExistence type="predicted"/>